<accession>A0AB34GYJ1</accession>
<protein>
    <submittedName>
        <fullName evidence="2">Uncharacterized protein</fullName>
    </submittedName>
</protein>
<sequence>MPPACFPCVTSSTLHYQMTAFREGEGGAQRSRLPGLSRPGADARAVSGTGGAARKPGPSVLRAAAWDWAEADRGLGQRGPAADAPQPPAGTVPKRPGGIYRQSVRGSVRPHTMPHAAAAARTRKDPARMRRRLPGSLRPARGAKRRAATQNAARCRGSRPGHAGTGSPRRRGPAPHLAGAGRPKGPMGAAARRPRPAPPDVGAGTWPPPVPGH</sequence>
<dbReference type="AlphaFoldDB" id="A0AB34GYJ1"/>
<dbReference type="EMBL" id="JAIQCJ010002084">
    <property type="protein sequence ID" value="KAJ8783484.1"/>
    <property type="molecule type" value="Genomic_DNA"/>
</dbReference>
<name>A0AB34GYJ1_ESCRO</name>
<gene>
    <name evidence="2" type="ORF">J1605_009189</name>
</gene>
<organism evidence="2 3">
    <name type="scientific">Eschrichtius robustus</name>
    <name type="common">California gray whale</name>
    <name type="synonym">Eschrichtius gibbosus</name>
    <dbReference type="NCBI Taxonomy" id="9764"/>
    <lineage>
        <taxon>Eukaryota</taxon>
        <taxon>Metazoa</taxon>
        <taxon>Chordata</taxon>
        <taxon>Craniata</taxon>
        <taxon>Vertebrata</taxon>
        <taxon>Euteleostomi</taxon>
        <taxon>Mammalia</taxon>
        <taxon>Eutheria</taxon>
        <taxon>Laurasiatheria</taxon>
        <taxon>Artiodactyla</taxon>
        <taxon>Whippomorpha</taxon>
        <taxon>Cetacea</taxon>
        <taxon>Mysticeti</taxon>
        <taxon>Eschrichtiidae</taxon>
        <taxon>Eschrichtius</taxon>
    </lineage>
</organism>
<reference evidence="2 3" key="1">
    <citation type="submission" date="2022-11" db="EMBL/GenBank/DDBJ databases">
        <title>Whole genome sequence of Eschrichtius robustus ER-17-0199.</title>
        <authorList>
            <person name="Bruniche-Olsen A."/>
            <person name="Black A.N."/>
            <person name="Fields C.J."/>
            <person name="Walden K."/>
            <person name="Dewoody J.A."/>
        </authorList>
    </citation>
    <scope>NUCLEOTIDE SEQUENCE [LARGE SCALE GENOMIC DNA]</scope>
    <source>
        <strain evidence="2">ER-17-0199</strain>
        <tissue evidence="2">Blubber</tissue>
    </source>
</reference>
<evidence type="ECO:0000313" key="3">
    <source>
        <dbReference type="Proteomes" id="UP001159641"/>
    </source>
</evidence>
<feature type="region of interest" description="Disordered" evidence="1">
    <location>
        <begin position="72"/>
        <end position="213"/>
    </location>
</feature>
<evidence type="ECO:0000256" key="1">
    <source>
        <dbReference type="SAM" id="MobiDB-lite"/>
    </source>
</evidence>
<keyword evidence="3" id="KW-1185">Reference proteome</keyword>
<dbReference type="Proteomes" id="UP001159641">
    <property type="component" value="Unassembled WGS sequence"/>
</dbReference>
<comment type="caution">
    <text evidence="2">The sequence shown here is derived from an EMBL/GenBank/DDBJ whole genome shotgun (WGS) entry which is preliminary data.</text>
</comment>
<feature type="compositionally biased region" description="Low complexity" evidence="1">
    <location>
        <begin position="178"/>
        <end position="191"/>
    </location>
</feature>
<evidence type="ECO:0000313" key="2">
    <source>
        <dbReference type="EMBL" id="KAJ8783484.1"/>
    </source>
</evidence>
<proteinExistence type="predicted"/>
<feature type="region of interest" description="Disordered" evidence="1">
    <location>
        <begin position="23"/>
        <end position="59"/>
    </location>
</feature>